<organism evidence="1 2">
    <name type="scientific">Echinococcus canadensis</name>
    <dbReference type="NCBI Taxonomy" id="519352"/>
    <lineage>
        <taxon>Eukaryota</taxon>
        <taxon>Metazoa</taxon>
        <taxon>Spiralia</taxon>
        <taxon>Lophotrochozoa</taxon>
        <taxon>Platyhelminthes</taxon>
        <taxon>Cestoda</taxon>
        <taxon>Eucestoda</taxon>
        <taxon>Cyclophyllidea</taxon>
        <taxon>Taeniidae</taxon>
        <taxon>Echinococcus</taxon>
        <taxon>Echinococcus canadensis group</taxon>
    </lineage>
</organism>
<evidence type="ECO:0000313" key="1">
    <source>
        <dbReference type="Proteomes" id="UP000887562"/>
    </source>
</evidence>
<proteinExistence type="predicted"/>
<dbReference type="AlphaFoldDB" id="A0A915EYL2"/>
<dbReference type="Proteomes" id="UP000887562">
    <property type="component" value="Unplaced"/>
</dbReference>
<name>A0A915EYL2_9CEST</name>
<dbReference type="WBParaSite" id="maker-E.canG7_contigs_3524-snap-gene-0.2-mRNA-1">
    <property type="protein sequence ID" value="maker-E.canG7_contigs_3524-snap-gene-0.2-mRNA-1"/>
    <property type="gene ID" value="EcG7_08814"/>
</dbReference>
<accession>A0A915EYL2</accession>
<sequence length="183" mass="20499">IVFKTVLSQHAVIPSEMACSKVAMRFSPPRARMPVPIACVTGRLWERGAVPKALLTALWLEREPGPIKRSFGIALGLVRHVTSARILHNPGHSSTSMFYSPFAAWSSLFTNTTNSILPLNGYATPTHYNVMVLLRGINYPNSKLVKRLRVYELFSPEMQFCADSDLTQRSHCYTGKHKQQPLC</sequence>
<reference evidence="2" key="1">
    <citation type="submission" date="2022-11" db="UniProtKB">
        <authorList>
            <consortium name="WormBaseParasite"/>
        </authorList>
    </citation>
    <scope>IDENTIFICATION</scope>
</reference>
<evidence type="ECO:0000313" key="2">
    <source>
        <dbReference type="WBParaSite" id="maker-E.canG7_contigs_3524-snap-gene-0.2-mRNA-1"/>
    </source>
</evidence>
<keyword evidence="1" id="KW-1185">Reference proteome</keyword>
<protein>
    <submittedName>
        <fullName evidence="2">Uncharacterized protein</fullName>
    </submittedName>
</protein>